<protein>
    <submittedName>
        <fullName evidence="4">Peptidase</fullName>
    </submittedName>
</protein>
<dbReference type="GO" id="GO:0006508">
    <property type="term" value="P:proteolysis"/>
    <property type="evidence" value="ECO:0007669"/>
    <property type="project" value="InterPro"/>
</dbReference>
<dbReference type="AlphaFoldDB" id="A0A4R4MWE2"/>
<evidence type="ECO:0000313" key="4">
    <source>
        <dbReference type="EMBL" id="TDC00539.1"/>
    </source>
</evidence>
<evidence type="ECO:0000256" key="2">
    <source>
        <dbReference type="SAM" id="SignalP"/>
    </source>
</evidence>
<accession>A0A4R4MWE2</accession>
<feature type="domain" description="Tail specific protease" evidence="3">
    <location>
        <begin position="276"/>
        <end position="468"/>
    </location>
</feature>
<keyword evidence="5" id="KW-1185">Reference proteome</keyword>
<evidence type="ECO:0000313" key="5">
    <source>
        <dbReference type="Proteomes" id="UP000295157"/>
    </source>
</evidence>
<dbReference type="Pfam" id="PF03572">
    <property type="entry name" value="Peptidase_S41"/>
    <property type="match status" value="1"/>
</dbReference>
<dbReference type="CDD" id="cd07562">
    <property type="entry name" value="Peptidase_S41_TRI"/>
    <property type="match status" value="1"/>
</dbReference>
<dbReference type="PANTHER" id="PTHR32060:SF30">
    <property type="entry name" value="CARBOXY-TERMINAL PROCESSING PROTEASE CTPA"/>
    <property type="match status" value="1"/>
</dbReference>
<feature type="region of interest" description="Disordered" evidence="1">
    <location>
        <begin position="45"/>
        <end position="69"/>
    </location>
</feature>
<dbReference type="Gene3D" id="2.30.42.10">
    <property type="match status" value="1"/>
</dbReference>
<dbReference type="InterPro" id="IPR005151">
    <property type="entry name" value="Tail-specific_protease"/>
</dbReference>
<dbReference type="RefSeq" id="WP_132338903.1">
    <property type="nucleotide sequence ID" value="NZ_SMJZ01000185.1"/>
</dbReference>
<feature type="chain" id="PRO_5020199182" evidence="2">
    <location>
        <begin position="37"/>
        <end position="493"/>
    </location>
</feature>
<dbReference type="OrthoDB" id="9812068at2"/>
<sequence>MRTRLSKSAFWSRAAVVCTLLLAGAPAAGNADPVSAAEATSAGQAPLPCAEAPSQSPSGRTPAPTPAAATQVSTIGQAYTCILDHYFARDRLNHRDLLAAAFSGLTVELARQGLDRSDAMMPPLEGDRAADWAAFAAVYERITAALPADAARRQAVAAATINTMVGNLRDNHVRWARIAPPPGEPREMYGLGIATSYTPYHAAHAPQRARAPLHITAVTGGPAAELRLRPGDVIQSVNGAPLFAGGILSTGALGMLHPNSAADDPVRLSLRRPSTGRTWTATLKPGWFTPTARNVTPTLLGGDIAAIRMGAFTPGVADEVLAAVADLGELADLRGVVLDLRGNTGGSPAEVARLLGAFAHGKITGYNCDPGGTCTAHRTDDTVPLIKLPLAVLTDDLCASACDHFTGAVKHHKLGPVIGTRTSGMVSGVAYPYVLDDGSTLRLPTHYGLGPNREIVNGIGVPPDHVVPRTAADLSTGRDPAMAKALALVGKVS</sequence>
<evidence type="ECO:0000256" key="1">
    <source>
        <dbReference type="SAM" id="MobiDB-lite"/>
    </source>
</evidence>
<dbReference type="SUPFAM" id="SSF50156">
    <property type="entry name" value="PDZ domain-like"/>
    <property type="match status" value="1"/>
</dbReference>
<dbReference type="GO" id="GO:0004175">
    <property type="term" value="F:endopeptidase activity"/>
    <property type="evidence" value="ECO:0007669"/>
    <property type="project" value="TreeGrafter"/>
</dbReference>
<dbReference type="PANTHER" id="PTHR32060">
    <property type="entry name" value="TAIL-SPECIFIC PROTEASE"/>
    <property type="match status" value="1"/>
</dbReference>
<reference evidence="4 5" key="1">
    <citation type="submission" date="2019-02" db="EMBL/GenBank/DDBJ databases">
        <title>Draft genome sequences of novel Actinobacteria.</title>
        <authorList>
            <person name="Sahin N."/>
            <person name="Ay H."/>
            <person name="Saygin H."/>
        </authorList>
    </citation>
    <scope>NUCLEOTIDE SEQUENCE [LARGE SCALE GENOMIC DNA]</scope>
    <source>
        <strain evidence="4 5">KC201</strain>
    </source>
</reference>
<dbReference type="GO" id="GO:0030288">
    <property type="term" value="C:outer membrane-bounded periplasmic space"/>
    <property type="evidence" value="ECO:0007669"/>
    <property type="project" value="TreeGrafter"/>
</dbReference>
<dbReference type="InterPro" id="IPR029045">
    <property type="entry name" value="ClpP/crotonase-like_dom_sf"/>
</dbReference>
<dbReference type="SMART" id="SM00245">
    <property type="entry name" value="TSPc"/>
    <property type="match status" value="1"/>
</dbReference>
<evidence type="ECO:0000259" key="3">
    <source>
        <dbReference type="SMART" id="SM00245"/>
    </source>
</evidence>
<name>A0A4R4MWE2_9ACTN</name>
<comment type="caution">
    <text evidence="4">The sequence shown here is derived from an EMBL/GenBank/DDBJ whole genome shotgun (WGS) entry which is preliminary data.</text>
</comment>
<dbReference type="GO" id="GO:0008236">
    <property type="term" value="F:serine-type peptidase activity"/>
    <property type="evidence" value="ECO:0007669"/>
    <property type="project" value="InterPro"/>
</dbReference>
<feature type="signal peptide" evidence="2">
    <location>
        <begin position="1"/>
        <end position="36"/>
    </location>
</feature>
<organism evidence="4 5">
    <name type="scientific">Nonomuraea longispora</name>
    <dbReference type="NCBI Taxonomy" id="1848320"/>
    <lineage>
        <taxon>Bacteria</taxon>
        <taxon>Bacillati</taxon>
        <taxon>Actinomycetota</taxon>
        <taxon>Actinomycetes</taxon>
        <taxon>Streptosporangiales</taxon>
        <taxon>Streptosporangiaceae</taxon>
        <taxon>Nonomuraea</taxon>
    </lineage>
</organism>
<gene>
    <name evidence="4" type="ORF">E1267_34400</name>
</gene>
<keyword evidence="2" id="KW-0732">Signal</keyword>
<dbReference type="SUPFAM" id="SSF52096">
    <property type="entry name" value="ClpP/crotonase"/>
    <property type="match status" value="1"/>
</dbReference>
<dbReference type="GO" id="GO:0007165">
    <property type="term" value="P:signal transduction"/>
    <property type="evidence" value="ECO:0007669"/>
    <property type="project" value="TreeGrafter"/>
</dbReference>
<dbReference type="InterPro" id="IPR036034">
    <property type="entry name" value="PDZ_sf"/>
</dbReference>
<dbReference type="Proteomes" id="UP000295157">
    <property type="component" value="Unassembled WGS sequence"/>
</dbReference>
<dbReference type="Gene3D" id="3.90.226.10">
    <property type="entry name" value="2-enoyl-CoA Hydratase, Chain A, domain 1"/>
    <property type="match status" value="1"/>
</dbReference>
<proteinExistence type="predicted"/>
<dbReference type="EMBL" id="SMJZ01000185">
    <property type="protein sequence ID" value="TDC00539.1"/>
    <property type="molecule type" value="Genomic_DNA"/>
</dbReference>